<dbReference type="NCBIfam" id="TIGR03534">
    <property type="entry name" value="RF_mod_PrmC"/>
    <property type="match status" value="1"/>
</dbReference>
<dbReference type="SUPFAM" id="SSF53335">
    <property type="entry name" value="S-adenosyl-L-methionine-dependent methyltransferases"/>
    <property type="match status" value="1"/>
</dbReference>
<name>A0A2M6KA43_9BACT</name>
<proteinExistence type="predicted"/>
<dbReference type="Gene3D" id="3.40.50.150">
    <property type="entry name" value="Vaccinia Virus protein VP39"/>
    <property type="match status" value="1"/>
</dbReference>
<dbReference type="PANTHER" id="PTHR18895">
    <property type="entry name" value="HEMK METHYLTRANSFERASE"/>
    <property type="match status" value="1"/>
</dbReference>
<dbReference type="Pfam" id="PF13847">
    <property type="entry name" value="Methyltransf_31"/>
    <property type="match status" value="1"/>
</dbReference>
<dbReference type="GO" id="GO:0032259">
    <property type="term" value="P:methylation"/>
    <property type="evidence" value="ECO:0007669"/>
    <property type="project" value="UniProtKB-KW"/>
</dbReference>
<organism evidence="6 7">
    <name type="scientific">Candidatus Falkowbacteria bacterium CG11_big_fil_rev_8_21_14_0_20_39_10</name>
    <dbReference type="NCBI Taxonomy" id="1974570"/>
    <lineage>
        <taxon>Bacteria</taxon>
        <taxon>Candidatus Falkowiibacteriota</taxon>
    </lineage>
</organism>
<dbReference type="CDD" id="cd02440">
    <property type="entry name" value="AdoMet_MTases"/>
    <property type="match status" value="1"/>
</dbReference>
<keyword evidence="3" id="KW-0949">S-adenosyl-L-methionine</keyword>
<keyword evidence="2 6" id="KW-0808">Transferase</keyword>
<evidence type="ECO:0000256" key="2">
    <source>
        <dbReference type="ARBA" id="ARBA00022679"/>
    </source>
</evidence>
<dbReference type="InterPro" id="IPR050320">
    <property type="entry name" value="N5-glutamine_MTase"/>
</dbReference>
<feature type="domain" description="Methyltransferase" evidence="4">
    <location>
        <begin position="112"/>
        <end position="198"/>
    </location>
</feature>
<dbReference type="Proteomes" id="UP000230869">
    <property type="component" value="Unassembled WGS sequence"/>
</dbReference>
<keyword evidence="1 6" id="KW-0489">Methyltransferase</keyword>
<dbReference type="Gene3D" id="1.10.8.10">
    <property type="entry name" value="DNA helicase RuvA subunit, C-terminal domain"/>
    <property type="match status" value="1"/>
</dbReference>
<dbReference type="GO" id="GO:0008276">
    <property type="term" value="F:protein methyltransferase activity"/>
    <property type="evidence" value="ECO:0007669"/>
    <property type="project" value="InterPro"/>
</dbReference>
<sequence length="295" mass="34058">MNIEQSAAWAVTKLKPKTKNPHIEAEILLSHVLKKPRECLLAHEEKKLTKTQISNIQYLISKRLEGIPIAYIVGYKYFYGLKFKVNKRVLIPRPETELMVEETLKHVTHNTKYITIIDIGTGSGCIIISIIKQLLKSKLQITNYKFLATDISKPALQIARKNAKFHKVNKKIKFLQGNLLEPILKNKKLDIRNYNLVILTNLPYLTPTQIKKSPSIKHEPKLALTAGPDGLKYYKKLFRQIPQITNYKLPITILCEIDPSQTREIKQLIKKELPPSRIQIKKDLRGLNRLVIIKF</sequence>
<evidence type="ECO:0000259" key="5">
    <source>
        <dbReference type="Pfam" id="PF17827"/>
    </source>
</evidence>
<dbReference type="InterPro" id="IPR025714">
    <property type="entry name" value="Methyltranfer_dom"/>
</dbReference>
<gene>
    <name evidence="6" type="primary">prmC</name>
    <name evidence="6" type="ORF">COV49_00620</name>
</gene>
<dbReference type="InterPro" id="IPR019874">
    <property type="entry name" value="RF_methyltr_PrmC"/>
</dbReference>
<accession>A0A2M6KA43</accession>
<dbReference type="AlphaFoldDB" id="A0A2M6KA43"/>
<dbReference type="InterPro" id="IPR004556">
    <property type="entry name" value="HemK-like"/>
</dbReference>
<dbReference type="PANTHER" id="PTHR18895:SF74">
    <property type="entry name" value="MTRF1L RELEASE FACTOR GLUTAMINE METHYLTRANSFERASE"/>
    <property type="match status" value="1"/>
</dbReference>
<dbReference type="EMBL" id="PCWW01000010">
    <property type="protein sequence ID" value="PIR13937.1"/>
    <property type="molecule type" value="Genomic_DNA"/>
</dbReference>
<evidence type="ECO:0000313" key="7">
    <source>
        <dbReference type="Proteomes" id="UP000230869"/>
    </source>
</evidence>
<dbReference type="Pfam" id="PF17827">
    <property type="entry name" value="PrmC_N"/>
    <property type="match status" value="1"/>
</dbReference>
<dbReference type="NCBIfam" id="TIGR00536">
    <property type="entry name" value="hemK_fam"/>
    <property type="match status" value="1"/>
</dbReference>
<evidence type="ECO:0000256" key="3">
    <source>
        <dbReference type="ARBA" id="ARBA00022691"/>
    </source>
</evidence>
<dbReference type="InterPro" id="IPR040758">
    <property type="entry name" value="PrmC_N"/>
</dbReference>
<protein>
    <submittedName>
        <fullName evidence="6">Protein-(Glutamine-N5) methyltransferase, release factor-specific</fullName>
    </submittedName>
</protein>
<feature type="domain" description="Release factor glutamine methyltransferase N-terminal" evidence="5">
    <location>
        <begin position="8"/>
        <end position="74"/>
    </location>
</feature>
<comment type="caution">
    <text evidence="6">The sequence shown here is derived from an EMBL/GenBank/DDBJ whole genome shotgun (WGS) entry which is preliminary data.</text>
</comment>
<evidence type="ECO:0000256" key="1">
    <source>
        <dbReference type="ARBA" id="ARBA00022603"/>
    </source>
</evidence>
<reference evidence="6 7" key="1">
    <citation type="submission" date="2017-09" db="EMBL/GenBank/DDBJ databases">
        <title>Depth-based differentiation of microbial function through sediment-hosted aquifers and enrichment of novel symbionts in the deep terrestrial subsurface.</title>
        <authorList>
            <person name="Probst A.J."/>
            <person name="Ladd B."/>
            <person name="Jarett J.K."/>
            <person name="Geller-Mcgrath D.E."/>
            <person name="Sieber C.M."/>
            <person name="Emerson J.B."/>
            <person name="Anantharaman K."/>
            <person name="Thomas B.C."/>
            <person name="Malmstrom R."/>
            <person name="Stieglmeier M."/>
            <person name="Klingl A."/>
            <person name="Woyke T."/>
            <person name="Ryan C.M."/>
            <person name="Banfield J.F."/>
        </authorList>
    </citation>
    <scope>NUCLEOTIDE SEQUENCE [LARGE SCALE GENOMIC DNA]</scope>
    <source>
        <strain evidence="6">CG11_big_fil_rev_8_21_14_0_20_39_10</strain>
    </source>
</reference>
<dbReference type="InterPro" id="IPR029063">
    <property type="entry name" value="SAM-dependent_MTases_sf"/>
</dbReference>
<evidence type="ECO:0000259" key="4">
    <source>
        <dbReference type="Pfam" id="PF13847"/>
    </source>
</evidence>
<evidence type="ECO:0000313" key="6">
    <source>
        <dbReference type="EMBL" id="PIR13937.1"/>
    </source>
</evidence>